<gene>
    <name evidence="1" type="ORF">HYC85_013036</name>
</gene>
<dbReference type="EMBL" id="JACBKZ010000005">
    <property type="protein sequence ID" value="KAF5951043.1"/>
    <property type="molecule type" value="Genomic_DNA"/>
</dbReference>
<comment type="caution">
    <text evidence="1">The sequence shown here is derived from an EMBL/GenBank/DDBJ whole genome shotgun (WGS) entry which is preliminary data.</text>
</comment>
<name>A0A7J7HDR5_CAMSI</name>
<proteinExistence type="predicted"/>
<reference evidence="1 2" key="2">
    <citation type="submission" date="2020-07" db="EMBL/GenBank/DDBJ databases">
        <title>Genome assembly of wild tea tree DASZ reveals pedigree and selection history of tea varieties.</title>
        <authorList>
            <person name="Zhang W."/>
        </authorList>
    </citation>
    <scope>NUCLEOTIDE SEQUENCE [LARGE SCALE GENOMIC DNA]</scope>
    <source>
        <strain evidence="2">cv. G240</strain>
        <tissue evidence="1">Leaf</tissue>
    </source>
</reference>
<keyword evidence="2" id="KW-1185">Reference proteome</keyword>
<organism evidence="1 2">
    <name type="scientific">Camellia sinensis</name>
    <name type="common">Tea plant</name>
    <name type="synonym">Thea sinensis</name>
    <dbReference type="NCBI Taxonomy" id="4442"/>
    <lineage>
        <taxon>Eukaryota</taxon>
        <taxon>Viridiplantae</taxon>
        <taxon>Streptophyta</taxon>
        <taxon>Embryophyta</taxon>
        <taxon>Tracheophyta</taxon>
        <taxon>Spermatophyta</taxon>
        <taxon>Magnoliopsida</taxon>
        <taxon>eudicotyledons</taxon>
        <taxon>Gunneridae</taxon>
        <taxon>Pentapetalae</taxon>
        <taxon>asterids</taxon>
        <taxon>Ericales</taxon>
        <taxon>Theaceae</taxon>
        <taxon>Camellia</taxon>
    </lineage>
</organism>
<reference evidence="2" key="1">
    <citation type="journal article" date="2020" name="Nat. Commun.">
        <title>Genome assembly of wild tea tree DASZ reveals pedigree and selection history of tea varieties.</title>
        <authorList>
            <person name="Zhang W."/>
            <person name="Zhang Y."/>
            <person name="Qiu H."/>
            <person name="Guo Y."/>
            <person name="Wan H."/>
            <person name="Zhang X."/>
            <person name="Scossa F."/>
            <person name="Alseekh S."/>
            <person name="Zhang Q."/>
            <person name="Wang P."/>
            <person name="Xu L."/>
            <person name="Schmidt M.H."/>
            <person name="Jia X."/>
            <person name="Li D."/>
            <person name="Zhu A."/>
            <person name="Guo F."/>
            <person name="Chen W."/>
            <person name="Ni D."/>
            <person name="Usadel B."/>
            <person name="Fernie A.R."/>
            <person name="Wen W."/>
        </authorList>
    </citation>
    <scope>NUCLEOTIDE SEQUENCE [LARGE SCALE GENOMIC DNA]</scope>
    <source>
        <strain evidence="2">cv. G240</strain>
    </source>
</reference>
<accession>A0A7J7HDR5</accession>
<evidence type="ECO:0000313" key="2">
    <source>
        <dbReference type="Proteomes" id="UP000593564"/>
    </source>
</evidence>
<protein>
    <submittedName>
        <fullName evidence="1">Uncharacterized protein</fullName>
    </submittedName>
</protein>
<dbReference type="Proteomes" id="UP000593564">
    <property type="component" value="Unassembled WGS sequence"/>
</dbReference>
<dbReference type="AlphaFoldDB" id="A0A7J7HDR5"/>
<sequence>MRASAANVEGSLGNLNPIVNEGQLYDLFNQLYDLSLCTALWLGFHQTIISLFRTLRSGSGVEWS</sequence>
<evidence type="ECO:0000313" key="1">
    <source>
        <dbReference type="EMBL" id="KAF5951043.1"/>
    </source>
</evidence>